<evidence type="ECO:0000256" key="2">
    <source>
        <dbReference type="ARBA" id="ARBA00022448"/>
    </source>
</evidence>
<dbReference type="PANTHER" id="PTHR42781:SF4">
    <property type="entry name" value="SPERMIDINE_PUTRESCINE IMPORT ATP-BINDING PROTEIN POTA"/>
    <property type="match status" value="1"/>
</dbReference>
<dbReference type="NCBIfam" id="NF040840">
    <property type="entry name" value="tungstate_WtpC"/>
    <property type="match status" value="1"/>
</dbReference>
<protein>
    <recommendedName>
        <fullName evidence="9">Molybdate/tungstate import ATP-binding protein WtpC</fullName>
        <ecNumber evidence="8">7.3.2.6</ecNumber>
    </recommendedName>
</protein>
<keyword evidence="4" id="KW-0547">Nucleotide-binding</keyword>
<proteinExistence type="inferred from homology"/>
<dbReference type="GO" id="GO:0016887">
    <property type="term" value="F:ATP hydrolysis activity"/>
    <property type="evidence" value="ECO:0007669"/>
    <property type="project" value="InterPro"/>
</dbReference>
<comment type="function">
    <text evidence="11">Part of the ABC transporter complex WtpABC involved in molybdate/tungstate import. Responsible for energy coupling to the transport system.</text>
</comment>
<dbReference type="Gene3D" id="3.40.50.300">
    <property type="entry name" value="P-loop containing nucleotide triphosphate hydrolases"/>
    <property type="match status" value="1"/>
</dbReference>
<dbReference type="PROSITE" id="PS00211">
    <property type="entry name" value="ABC_TRANSPORTER_1"/>
    <property type="match status" value="1"/>
</dbReference>
<dbReference type="Pfam" id="PF00005">
    <property type="entry name" value="ABC_tran"/>
    <property type="match status" value="1"/>
</dbReference>
<dbReference type="InterPro" id="IPR053428">
    <property type="entry name" value="Molybdate/tungstate_ABC-ATPase"/>
</dbReference>
<keyword evidence="2" id="KW-0813">Transport</keyword>
<evidence type="ECO:0000256" key="6">
    <source>
        <dbReference type="ARBA" id="ARBA00038307"/>
    </source>
</evidence>
<name>A0A811T6N8_9EURY</name>
<dbReference type="PANTHER" id="PTHR42781">
    <property type="entry name" value="SPERMIDINE/PUTRESCINE IMPORT ATP-BINDING PROTEIN POTA"/>
    <property type="match status" value="1"/>
</dbReference>
<dbReference type="EMBL" id="CAJHIP010000003">
    <property type="protein sequence ID" value="CAD6491330.1"/>
    <property type="molecule type" value="Genomic_DNA"/>
</dbReference>
<dbReference type="FunFam" id="3.40.50.300:FF:000425">
    <property type="entry name" value="Probable ABC transporter, ATP-binding subunit"/>
    <property type="match status" value="1"/>
</dbReference>
<dbReference type="Proteomes" id="UP000603056">
    <property type="component" value="Unassembled WGS sequence"/>
</dbReference>
<dbReference type="InterPro" id="IPR050093">
    <property type="entry name" value="ABC_SmlMolc_Importer"/>
</dbReference>
<dbReference type="InterPro" id="IPR027417">
    <property type="entry name" value="P-loop_NTPase"/>
</dbReference>
<dbReference type="AlphaFoldDB" id="A0A811T6N8"/>
<dbReference type="Pfam" id="PF03459">
    <property type="entry name" value="TOBE"/>
    <property type="match status" value="1"/>
</dbReference>
<evidence type="ECO:0000256" key="8">
    <source>
        <dbReference type="ARBA" id="ARBA00039025"/>
    </source>
</evidence>
<dbReference type="GO" id="GO:1901238">
    <property type="term" value="F:ABC-type tungstate transporter activity"/>
    <property type="evidence" value="ECO:0007669"/>
    <property type="project" value="UniProtKB-EC"/>
</dbReference>
<dbReference type="GO" id="GO:0015689">
    <property type="term" value="P:molybdate ion transport"/>
    <property type="evidence" value="ECO:0007669"/>
    <property type="project" value="InterPro"/>
</dbReference>
<dbReference type="InterPro" id="IPR017871">
    <property type="entry name" value="ABC_transporter-like_CS"/>
</dbReference>
<dbReference type="InterPro" id="IPR003593">
    <property type="entry name" value="AAA+_ATPase"/>
</dbReference>
<dbReference type="PROSITE" id="PS50893">
    <property type="entry name" value="ABC_TRANSPORTER_2"/>
    <property type="match status" value="1"/>
</dbReference>
<dbReference type="InterPro" id="IPR004606">
    <property type="entry name" value="Mop_domain"/>
</dbReference>
<comment type="subcellular location">
    <subcellularLocation>
        <location evidence="1">Cell membrane</location>
        <topology evidence="1">Peripheral membrane protein</topology>
    </subcellularLocation>
</comment>
<evidence type="ECO:0000313" key="14">
    <source>
        <dbReference type="EMBL" id="CAD6491330.1"/>
    </source>
</evidence>
<reference evidence="14" key="1">
    <citation type="submission" date="2020-10" db="EMBL/GenBank/DDBJ databases">
        <authorList>
            <person name="Hahn C.J."/>
            <person name="Laso-Perez R."/>
            <person name="Vulcano F."/>
            <person name="Vaziourakis K.-M."/>
            <person name="Stokke R."/>
            <person name="Steen I.H."/>
            <person name="Teske A."/>
            <person name="Boetius A."/>
            <person name="Liebeke M."/>
            <person name="Amann R."/>
            <person name="Knittel K."/>
        </authorList>
    </citation>
    <scope>NUCLEOTIDE SEQUENCE</scope>
    <source>
        <strain evidence="14">Gfbio:e3339647-f889-4370-9287-4fb5cb688e4c:AG394J04_GoMArc1</strain>
    </source>
</reference>
<evidence type="ECO:0000256" key="11">
    <source>
        <dbReference type="ARBA" id="ARBA00057369"/>
    </source>
</evidence>
<evidence type="ECO:0000256" key="5">
    <source>
        <dbReference type="ARBA" id="ARBA00022840"/>
    </source>
</evidence>
<dbReference type="GO" id="GO:0005886">
    <property type="term" value="C:plasma membrane"/>
    <property type="evidence" value="ECO:0007669"/>
    <property type="project" value="UniProtKB-SubCell"/>
</dbReference>
<dbReference type="GO" id="GO:0005524">
    <property type="term" value="F:ATP binding"/>
    <property type="evidence" value="ECO:0007669"/>
    <property type="project" value="UniProtKB-KW"/>
</dbReference>
<evidence type="ECO:0000256" key="3">
    <source>
        <dbReference type="ARBA" id="ARBA00022505"/>
    </source>
</evidence>
<evidence type="ECO:0000256" key="9">
    <source>
        <dbReference type="ARBA" id="ARBA00041133"/>
    </source>
</evidence>
<keyword evidence="5 14" id="KW-0067">ATP-binding</keyword>
<dbReference type="SMART" id="SM00382">
    <property type="entry name" value="AAA"/>
    <property type="match status" value="1"/>
</dbReference>
<organism evidence="14 15">
    <name type="scientific">Candidatus Argoarchaeum ethanivorans</name>
    <dbReference type="NCBI Taxonomy" id="2608793"/>
    <lineage>
        <taxon>Archaea</taxon>
        <taxon>Methanobacteriati</taxon>
        <taxon>Methanobacteriota</taxon>
        <taxon>Stenosarchaea group</taxon>
        <taxon>Methanomicrobia</taxon>
        <taxon>Methanosarcinales</taxon>
        <taxon>Methanosarcinales incertae sedis</taxon>
        <taxon>GOM Arc I cluster</taxon>
        <taxon>Candidatus Argoarchaeum</taxon>
    </lineage>
</organism>
<dbReference type="EC" id="7.3.2.6" evidence="8"/>
<accession>A0A811T6N8</accession>
<dbReference type="InterPro" id="IPR008995">
    <property type="entry name" value="Mo/tungstate-bd_C_term_dom"/>
</dbReference>
<evidence type="ECO:0000256" key="1">
    <source>
        <dbReference type="ARBA" id="ARBA00004202"/>
    </source>
</evidence>
<sequence length="349" mass="38759">MMLIENISKDLGEFFLQDVNLKINDGEYFIILGPTGAGKTILLETIAGIYRPDGGRIFLNDVEITNIPPKERNIGMVYQDYTLFPFLTVEENIGFGPKIEKVAKTKVKHDVDELADMMGVFHLLHRYPGTLSGGEQQRVAVARALIMKPDILLLDEPLSALDPQTTKKLRTKLRNIQSITKTTIIHVTHSFEEAFLLGNRMAVMCSGKIMQVGSPNEVFRKPNSRFVADFLGVGNLFQGESLLEDNIARINVNGITITSATLAHGHVHVSLRPEDIFISTKQIVSSARNSFKGEIKSIVDEGMIARIVVDVGIPFVVVVTKQSFDDMKLKEGMLVCITFKASSVHVFNE</sequence>
<dbReference type="SUPFAM" id="SSF50331">
    <property type="entry name" value="MOP-like"/>
    <property type="match status" value="1"/>
</dbReference>
<evidence type="ECO:0000256" key="7">
    <source>
        <dbReference type="ARBA" id="ARBA00038781"/>
    </source>
</evidence>
<comment type="caution">
    <text evidence="14">The sequence shown here is derived from an EMBL/GenBank/DDBJ whole genome shotgun (WGS) entry which is preliminary data.</text>
</comment>
<comment type="catalytic activity">
    <reaction evidence="10">
        <text>tungstate(in) + ATP + H2O = tungstate(out) + ADP + phosphate + H(+)</text>
        <dbReference type="Rhea" id="RHEA:35027"/>
        <dbReference type="ChEBI" id="CHEBI:15377"/>
        <dbReference type="ChEBI" id="CHEBI:15378"/>
        <dbReference type="ChEBI" id="CHEBI:30616"/>
        <dbReference type="ChEBI" id="CHEBI:43474"/>
        <dbReference type="ChEBI" id="CHEBI:46502"/>
        <dbReference type="ChEBI" id="CHEBI:456216"/>
        <dbReference type="EC" id="7.3.2.6"/>
    </reaction>
</comment>
<dbReference type="InterPro" id="IPR003439">
    <property type="entry name" value="ABC_transporter-like_ATP-bd"/>
</dbReference>
<evidence type="ECO:0000256" key="4">
    <source>
        <dbReference type="ARBA" id="ARBA00022741"/>
    </source>
</evidence>
<dbReference type="SUPFAM" id="SSF52540">
    <property type="entry name" value="P-loop containing nucleoside triphosphate hydrolases"/>
    <property type="match status" value="1"/>
</dbReference>
<gene>
    <name evidence="14" type="primary">malK</name>
    <name evidence="14" type="ORF">FFODKBPE_00126</name>
</gene>
<dbReference type="Gene3D" id="2.40.50.100">
    <property type="match status" value="1"/>
</dbReference>
<evidence type="ECO:0000259" key="13">
    <source>
        <dbReference type="PROSITE" id="PS51866"/>
    </source>
</evidence>
<feature type="domain" description="ABC transporter" evidence="12">
    <location>
        <begin position="1"/>
        <end position="231"/>
    </location>
</feature>
<evidence type="ECO:0000259" key="12">
    <source>
        <dbReference type="PROSITE" id="PS50893"/>
    </source>
</evidence>
<comment type="similarity">
    <text evidence="6">Belongs to the ABC transporter superfamily. Sulfate/tungstate importer (TC 3.A.1.6) family.</text>
</comment>
<dbReference type="PROSITE" id="PS51866">
    <property type="entry name" value="MOP"/>
    <property type="match status" value="1"/>
</dbReference>
<feature type="domain" description="Mop" evidence="13">
    <location>
        <begin position="284"/>
        <end position="348"/>
    </location>
</feature>
<comment type="subunit">
    <text evidence="7">The complex is composed of two ATP-binding proteins (WtpC), two transmembrane proteins (WtpB) and a solute-binding protein (WtpA).</text>
</comment>
<keyword evidence="3" id="KW-0500">Molybdenum</keyword>
<evidence type="ECO:0000313" key="15">
    <source>
        <dbReference type="Proteomes" id="UP000603056"/>
    </source>
</evidence>
<evidence type="ECO:0000256" key="10">
    <source>
        <dbReference type="ARBA" id="ARBA00047936"/>
    </source>
</evidence>
<dbReference type="InterPro" id="IPR005116">
    <property type="entry name" value="Transp-assoc_OB_typ1"/>
</dbReference>